<reference evidence="5" key="2">
    <citation type="submission" date="2025-09" db="UniProtKB">
        <authorList>
            <consortium name="Ensembl"/>
        </authorList>
    </citation>
    <scope>IDENTIFICATION</scope>
</reference>
<dbReference type="InterPro" id="IPR008271">
    <property type="entry name" value="Ser/Thr_kinase_AS"/>
</dbReference>
<dbReference type="AlphaFoldDB" id="A0A8C5BT23"/>
<dbReference type="PROSITE" id="PS51029">
    <property type="entry name" value="MADF"/>
    <property type="match status" value="1"/>
</dbReference>
<dbReference type="Pfam" id="PF07714">
    <property type="entry name" value="PK_Tyr_Ser-Thr"/>
    <property type="match status" value="1"/>
</dbReference>
<dbReference type="GO" id="GO:0005783">
    <property type="term" value="C:endoplasmic reticulum"/>
    <property type="evidence" value="ECO:0007669"/>
    <property type="project" value="UniProtKB-SubCell"/>
</dbReference>
<dbReference type="PROSITE" id="PS50011">
    <property type="entry name" value="PROTEIN_KINASE_DOM"/>
    <property type="match status" value="1"/>
</dbReference>
<feature type="region of interest" description="Disordered" evidence="1">
    <location>
        <begin position="412"/>
        <end position="447"/>
    </location>
</feature>
<proteinExistence type="predicted"/>
<dbReference type="InterPro" id="IPR000719">
    <property type="entry name" value="Prot_kinase_dom"/>
</dbReference>
<dbReference type="PROSITE" id="PS50209">
    <property type="entry name" value="CARD"/>
    <property type="match status" value="1"/>
</dbReference>
<evidence type="ECO:0000259" key="4">
    <source>
        <dbReference type="PROSITE" id="PS51029"/>
    </source>
</evidence>
<dbReference type="InterPro" id="IPR001245">
    <property type="entry name" value="Ser-Thr/Tyr_kinase_cat_dom"/>
</dbReference>
<keyword evidence="6" id="KW-1185">Reference proteome</keyword>
<dbReference type="Pfam" id="PF10545">
    <property type="entry name" value="MADF_DNA_bdg"/>
    <property type="match status" value="1"/>
</dbReference>
<dbReference type="GO" id="GO:0005886">
    <property type="term" value="C:plasma membrane"/>
    <property type="evidence" value="ECO:0007669"/>
    <property type="project" value="UniProtKB-SubCell"/>
</dbReference>
<dbReference type="GO" id="GO:0042742">
    <property type="term" value="P:defense response to bacterium"/>
    <property type="evidence" value="ECO:0007669"/>
    <property type="project" value="UniProtKB-ARBA"/>
</dbReference>
<dbReference type="Ensembl" id="ENSGMOT00000072853.1">
    <property type="protein sequence ID" value="ENSGMOP00000051523.1"/>
    <property type="gene ID" value="ENSGMOG00000016290.2"/>
</dbReference>
<dbReference type="PANTHER" id="PTHR44329:SF9">
    <property type="entry name" value="RECEPTOR-INTERACTING SERINE_THREONINE-PROTEIN KINASE 2"/>
    <property type="match status" value="1"/>
</dbReference>
<dbReference type="GO" id="GO:0045087">
    <property type="term" value="P:innate immune response"/>
    <property type="evidence" value="ECO:0007669"/>
    <property type="project" value="UniProtKB-KW"/>
</dbReference>
<dbReference type="InterPro" id="IPR011029">
    <property type="entry name" value="DEATH-like_dom_sf"/>
</dbReference>
<dbReference type="InterPro" id="IPR011009">
    <property type="entry name" value="Kinase-like_dom_sf"/>
</dbReference>
<dbReference type="InterPro" id="IPR051681">
    <property type="entry name" value="Ser/Thr_Kinases-Pseudokinases"/>
</dbReference>
<dbReference type="GO" id="GO:0070427">
    <property type="term" value="P:nucleotide-binding oligomerization domain containing 1 signaling pathway"/>
    <property type="evidence" value="ECO:0007669"/>
    <property type="project" value="UniProtKB-ARBA"/>
</dbReference>
<organism evidence="5 6">
    <name type="scientific">Gadus morhua</name>
    <name type="common">Atlantic cod</name>
    <dbReference type="NCBI Taxonomy" id="8049"/>
    <lineage>
        <taxon>Eukaryota</taxon>
        <taxon>Metazoa</taxon>
        <taxon>Chordata</taxon>
        <taxon>Craniata</taxon>
        <taxon>Vertebrata</taxon>
        <taxon>Euteleostomi</taxon>
        <taxon>Actinopterygii</taxon>
        <taxon>Neopterygii</taxon>
        <taxon>Teleostei</taxon>
        <taxon>Neoteleostei</taxon>
        <taxon>Acanthomorphata</taxon>
        <taxon>Zeiogadaria</taxon>
        <taxon>Gadariae</taxon>
        <taxon>Gadiformes</taxon>
        <taxon>Gadoidei</taxon>
        <taxon>Gadidae</taxon>
        <taxon>Gadus</taxon>
    </lineage>
</organism>
<dbReference type="PANTHER" id="PTHR44329">
    <property type="entry name" value="SERINE/THREONINE-PROTEIN KINASE TNNI3K-RELATED"/>
    <property type="match status" value="1"/>
</dbReference>
<feature type="compositionally biased region" description="Low complexity" evidence="1">
    <location>
        <begin position="421"/>
        <end position="430"/>
    </location>
</feature>
<evidence type="ECO:0000313" key="6">
    <source>
        <dbReference type="Proteomes" id="UP000694546"/>
    </source>
</evidence>
<feature type="compositionally biased region" description="Polar residues" evidence="1">
    <location>
        <begin position="431"/>
        <end position="440"/>
    </location>
</feature>
<dbReference type="Pfam" id="PF00619">
    <property type="entry name" value="CARD"/>
    <property type="match status" value="1"/>
</dbReference>
<dbReference type="GO" id="GO:0070431">
    <property type="term" value="P:nucleotide-binding oligomerization domain containing 2 signaling pathway"/>
    <property type="evidence" value="ECO:0007669"/>
    <property type="project" value="UniProtKB-ARBA"/>
</dbReference>
<accession>A0A8C5BT23</accession>
<dbReference type="GO" id="GO:0002250">
    <property type="term" value="P:adaptive immune response"/>
    <property type="evidence" value="ECO:0007669"/>
    <property type="project" value="UniProtKB-KW"/>
</dbReference>
<evidence type="ECO:0000259" key="2">
    <source>
        <dbReference type="PROSITE" id="PS50011"/>
    </source>
</evidence>
<evidence type="ECO:0000313" key="5">
    <source>
        <dbReference type="Ensembl" id="ENSGMOP00000051523.1"/>
    </source>
</evidence>
<dbReference type="Proteomes" id="UP000694546">
    <property type="component" value="Chromosome 8"/>
</dbReference>
<dbReference type="Gene3D" id="1.10.510.10">
    <property type="entry name" value="Transferase(Phosphotransferase) domain 1"/>
    <property type="match status" value="1"/>
</dbReference>
<dbReference type="InterPro" id="IPR001315">
    <property type="entry name" value="CARD"/>
</dbReference>
<dbReference type="GO" id="GO:0042981">
    <property type="term" value="P:regulation of apoptotic process"/>
    <property type="evidence" value="ECO:0007669"/>
    <property type="project" value="InterPro"/>
</dbReference>
<feature type="domain" description="Protein kinase" evidence="2">
    <location>
        <begin position="92"/>
        <end position="368"/>
    </location>
</feature>
<sequence length="659" mass="74716">MDDYLLIHEVEKRVQLYDHSDPKYKDKRQRDAGWRAVSEAVGITVLRLLLGWSEYRRDVLKSMDHNAHHTHIGCVNIGTLTSTLPVIPYQKLTDLHYLSKGGFGTVFKAQHSDWRTSVAIKCLKIDSPVGERERNSLLKEAEVLHKARFNYIIQIYGVCNEPEFFCIVTEYMCNGSLDRLLHEKDSYPHLHWPLRLRILYQIALGVNFLHKMTPPLLHHDLKTQNILLDGEFHVKIADFGLSKWRQLSISKGSGSKPTEIGGTIIYMPPEEYHPNRIRKTDVKYDMYSYAIIMWEVLSRQIPFEDTINPMQIMFCVINGTRPDTGAGSLPDDTPSRETLVRLMTCGWAGEPDDRPTLLQCLMELEPMLRRYDDIDFLEAVFEIKKSKRRSVSCSPGQAVCQKEAQRSMDFLKESPRPWPESSTSSGSASSQETDISQPGLLTSIDAPPTKDGVQASFLCQTLERPAPLRDLSPDQDMNCPHAMPTRPMKDPGQAYCHGGVALCETLKQQTTDDFPVMPIGQLQEQGAPDPALVHQATRNPSGPQQGPVGRWMTSRREEIVENMTEACLNQSLDALLARSLLMREDYELVLNQPTRTAKVRQLLDTAHRHSEDCCRLVVHTLYRNKQNRLQPYPAVIVSPVTPGPSAPLLSLGDTCPERR</sequence>
<dbReference type="GO" id="GO:0004706">
    <property type="term" value="F:JUN kinase kinase kinase activity"/>
    <property type="evidence" value="ECO:0007669"/>
    <property type="project" value="TreeGrafter"/>
</dbReference>
<dbReference type="SUPFAM" id="SSF47986">
    <property type="entry name" value="DEATH domain"/>
    <property type="match status" value="1"/>
</dbReference>
<dbReference type="GeneTree" id="ENSGT00940000156113"/>
<evidence type="ECO:0000259" key="3">
    <source>
        <dbReference type="PROSITE" id="PS50209"/>
    </source>
</evidence>
<dbReference type="GO" id="GO:0140895">
    <property type="term" value="P:cell surface toll-like receptor signaling pathway"/>
    <property type="evidence" value="ECO:0007669"/>
    <property type="project" value="UniProtKB-ARBA"/>
</dbReference>
<evidence type="ECO:0000256" key="1">
    <source>
        <dbReference type="SAM" id="MobiDB-lite"/>
    </source>
</evidence>
<dbReference type="PROSITE" id="PS00108">
    <property type="entry name" value="PROTEIN_KINASE_ST"/>
    <property type="match status" value="1"/>
</dbReference>
<dbReference type="GO" id="GO:0005829">
    <property type="term" value="C:cytosol"/>
    <property type="evidence" value="ECO:0007669"/>
    <property type="project" value="UniProtKB-ARBA"/>
</dbReference>
<feature type="domain" description="CARD" evidence="3">
    <location>
        <begin position="552"/>
        <end position="629"/>
    </location>
</feature>
<dbReference type="Gene3D" id="1.10.533.10">
    <property type="entry name" value="Death Domain, Fas"/>
    <property type="match status" value="1"/>
</dbReference>
<dbReference type="GO" id="GO:0071225">
    <property type="term" value="P:cellular response to muramyl dipeptide"/>
    <property type="evidence" value="ECO:0007669"/>
    <property type="project" value="UniProtKB-ARBA"/>
</dbReference>
<dbReference type="GO" id="GO:0005524">
    <property type="term" value="F:ATP binding"/>
    <property type="evidence" value="ECO:0007669"/>
    <property type="project" value="UniProtKB-KW"/>
</dbReference>
<dbReference type="InterPro" id="IPR006578">
    <property type="entry name" value="MADF-dom"/>
</dbReference>
<reference evidence="5" key="1">
    <citation type="submission" date="2025-08" db="UniProtKB">
        <authorList>
            <consortium name="Ensembl"/>
        </authorList>
    </citation>
    <scope>IDENTIFICATION</scope>
</reference>
<dbReference type="GO" id="GO:0006915">
    <property type="term" value="P:apoptotic process"/>
    <property type="evidence" value="ECO:0007669"/>
    <property type="project" value="UniProtKB-KW"/>
</dbReference>
<dbReference type="SMART" id="SM00220">
    <property type="entry name" value="S_TKc"/>
    <property type="match status" value="1"/>
</dbReference>
<dbReference type="SUPFAM" id="SSF56112">
    <property type="entry name" value="Protein kinase-like (PK-like)"/>
    <property type="match status" value="1"/>
</dbReference>
<dbReference type="GO" id="GO:0001819">
    <property type="term" value="P:positive regulation of cytokine production"/>
    <property type="evidence" value="ECO:0007669"/>
    <property type="project" value="UniProtKB-ARBA"/>
</dbReference>
<protein>
    <submittedName>
        <fullName evidence="5">Receptor-interacting serine-threonine kinase 2</fullName>
    </submittedName>
</protein>
<name>A0A8C5BT23_GADMO</name>
<feature type="domain" description="MADF" evidence="4">
    <location>
        <begin position="5"/>
        <end position="103"/>
    </location>
</feature>
<dbReference type="GO" id="GO:0080090">
    <property type="term" value="P:regulation of primary metabolic process"/>
    <property type="evidence" value="ECO:0007669"/>
    <property type="project" value="UniProtKB-ARBA"/>
</dbReference>
<dbReference type="GO" id="GO:0043123">
    <property type="term" value="P:positive regulation of canonical NF-kappaB signal transduction"/>
    <property type="evidence" value="ECO:0007669"/>
    <property type="project" value="UniProtKB-ARBA"/>
</dbReference>